<dbReference type="InterPro" id="IPR036974">
    <property type="entry name" value="PUA_sf"/>
</dbReference>
<evidence type="ECO:0000256" key="5">
    <source>
        <dbReference type="ARBA" id="ARBA00022741"/>
    </source>
</evidence>
<dbReference type="HAMAP" id="MF_00456">
    <property type="entry name" value="ProB"/>
    <property type="match status" value="1"/>
</dbReference>
<dbReference type="InterPro" id="IPR001057">
    <property type="entry name" value="Glu/AcGlu_kinase"/>
</dbReference>
<dbReference type="CDD" id="cd21157">
    <property type="entry name" value="PUA_G5K"/>
    <property type="match status" value="1"/>
</dbReference>
<evidence type="ECO:0000256" key="8">
    <source>
        <dbReference type="HAMAP-Rule" id="MF_00456"/>
    </source>
</evidence>
<dbReference type="Gene3D" id="3.40.1160.10">
    <property type="entry name" value="Acetylglutamate kinase-like"/>
    <property type="match status" value="1"/>
</dbReference>
<organism evidence="10 11">
    <name type="scientific">Methanosarcina barkeri str. Wiesmoor</name>
    <dbReference type="NCBI Taxonomy" id="1434109"/>
    <lineage>
        <taxon>Archaea</taxon>
        <taxon>Methanobacteriati</taxon>
        <taxon>Methanobacteriota</taxon>
        <taxon>Stenosarchaea group</taxon>
        <taxon>Methanomicrobia</taxon>
        <taxon>Methanosarcinales</taxon>
        <taxon>Methanosarcinaceae</taxon>
        <taxon>Methanosarcina</taxon>
    </lineage>
</organism>
<dbReference type="PROSITE" id="PS00902">
    <property type="entry name" value="GLUTAMATE_5_KINASE"/>
    <property type="match status" value="1"/>
</dbReference>
<keyword evidence="7 8" id="KW-0067">ATP-binding</keyword>
<feature type="binding site" evidence="8">
    <location>
        <position position="188"/>
    </location>
    <ligand>
        <name>substrate</name>
    </ligand>
</feature>
<dbReference type="HOGENOM" id="CLU_025400_2_0_2"/>
<dbReference type="Proteomes" id="UP000033038">
    <property type="component" value="Chromosome"/>
</dbReference>
<evidence type="ECO:0000256" key="2">
    <source>
        <dbReference type="ARBA" id="ARBA00022605"/>
    </source>
</evidence>
<keyword evidence="2 8" id="KW-0028">Amino-acid biosynthesis</keyword>
<reference evidence="10 11" key="1">
    <citation type="submission" date="2014-07" db="EMBL/GenBank/DDBJ databases">
        <title>Methanogenic archaea and the global carbon cycle.</title>
        <authorList>
            <person name="Henriksen J.R."/>
            <person name="Luke J."/>
            <person name="Reinhart S."/>
            <person name="Benedict M.N."/>
            <person name="Youngblut N.D."/>
            <person name="Metcalf M.E."/>
            <person name="Whitaker R.J."/>
            <person name="Metcalf W.W."/>
        </authorList>
    </citation>
    <scope>NUCLEOTIDE SEQUENCE [LARGE SCALE GENOMIC DNA]</scope>
    <source>
        <strain evidence="10 11">Wiesmoor</strain>
    </source>
</reference>
<gene>
    <name evidence="8" type="primary">proB</name>
    <name evidence="10" type="ORF">MSBRW_0523</name>
</gene>
<dbReference type="GO" id="GO:0005524">
    <property type="term" value="F:ATP binding"/>
    <property type="evidence" value="ECO:0007669"/>
    <property type="project" value="UniProtKB-KW"/>
</dbReference>
<keyword evidence="3 8" id="KW-0641">Proline biosynthesis</keyword>
<dbReference type="EMBL" id="CP009526">
    <property type="protein sequence ID" value="AKB49776.1"/>
    <property type="molecule type" value="Genomic_DNA"/>
</dbReference>
<dbReference type="PANTHER" id="PTHR43654:SF3">
    <property type="entry name" value="GLUTAMATE 5-KINASE"/>
    <property type="match status" value="1"/>
</dbReference>
<keyword evidence="4 8" id="KW-0808">Transferase</keyword>
<keyword evidence="6 8" id="KW-0418">Kinase</keyword>
<evidence type="ECO:0000313" key="10">
    <source>
        <dbReference type="EMBL" id="AKB49776.1"/>
    </source>
</evidence>
<dbReference type="InterPro" id="IPR019797">
    <property type="entry name" value="Glutamate_5-kinase_CS"/>
</dbReference>
<keyword evidence="1 8" id="KW-0963">Cytoplasm</keyword>
<evidence type="ECO:0000256" key="6">
    <source>
        <dbReference type="ARBA" id="ARBA00022777"/>
    </source>
</evidence>
<dbReference type="UniPathway" id="UPA00098">
    <property type="reaction ID" value="UER00359"/>
</dbReference>
<comment type="subcellular location">
    <subcellularLocation>
        <location evidence="8">Cytoplasm</location>
    </subcellularLocation>
</comment>
<feature type="domain" description="PUA" evidence="9">
    <location>
        <begin position="315"/>
        <end position="396"/>
    </location>
</feature>
<dbReference type="FunFam" id="3.40.1160.10:FF:000018">
    <property type="entry name" value="Glutamate 5-kinase"/>
    <property type="match status" value="1"/>
</dbReference>
<dbReference type="GO" id="GO:0004349">
    <property type="term" value="F:glutamate 5-kinase activity"/>
    <property type="evidence" value="ECO:0007669"/>
    <property type="project" value="UniProtKB-UniRule"/>
</dbReference>
<evidence type="ECO:0000256" key="4">
    <source>
        <dbReference type="ARBA" id="ARBA00022679"/>
    </source>
</evidence>
<dbReference type="InterPro" id="IPR005715">
    <property type="entry name" value="Glu_5kinase/COase_Synthase"/>
</dbReference>
<feature type="binding site" evidence="8">
    <location>
        <position position="40"/>
    </location>
    <ligand>
        <name>ATP</name>
        <dbReference type="ChEBI" id="CHEBI:30616"/>
    </ligand>
</feature>
<dbReference type="EC" id="2.7.2.11" evidence="8"/>
<evidence type="ECO:0000256" key="7">
    <source>
        <dbReference type="ARBA" id="ARBA00022840"/>
    </source>
</evidence>
<comment type="caution">
    <text evidence="8">Lacks conserved residue(s) required for the propagation of feature annotation.</text>
</comment>
<comment type="catalytic activity">
    <reaction evidence="8">
        <text>L-glutamate + ATP = L-glutamyl 5-phosphate + ADP</text>
        <dbReference type="Rhea" id="RHEA:14877"/>
        <dbReference type="ChEBI" id="CHEBI:29985"/>
        <dbReference type="ChEBI" id="CHEBI:30616"/>
        <dbReference type="ChEBI" id="CHEBI:58274"/>
        <dbReference type="ChEBI" id="CHEBI:456216"/>
        <dbReference type="EC" id="2.7.2.11"/>
    </reaction>
</comment>
<feature type="binding site" evidence="8">
    <location>
        <position position="174"/>
    </location>
    <ligand>
        <name>substrate</name>
    </ligand>
</feature>
<dbReference type="NCBIfam" id="TIGR01027">
    <property type="entry name" value="proB"/>
    <property type="match status" value="1"/>
</dbReference>
<dbReference type="PRINTS" id="PR00474">
    <property type="entry name" value="GLU5KINASE"/>
</dbReference>
<dbReference type="GO" id="GO:0005829">
    <property type="term" value="C:cytosol"/>
    <property type="evidence" value="ECO:0007669"/>
    <property type="project" value="TreeGrafter"/>
</dbReference>
<dbReference type="GO" id="GO:0003723">
    <property type="term" value="F:RNA binding"/>
    <property type="evidence" value="ECO:0007669"/>
    <property type="project" value="InterPro"/>
</dbReference>
<dbReference type="Gene3D" id="2.30.130.10">
    <property type="entry name" value="PUA domain"/>
    <property type="match status" value="1"/>
</dbReference>
<comment type="similarity">
    <text evidence="8">Belongs to the glutamate 5-kinase family.</text>
</comment>
<dbReference type="SUPFAM" id="SSF53633">
    <property type="entry name" value="Carbamate kinase-like"/>
    <property type="match status" value="1"/>
</dbReference>
<dbReference type="InterPro" id="IPR002478">
    <property type="entry name" value="PUA"/>
</dbReference>
<evidence type="ECO:0000256" key="3">
    <source>
        <dbReference type="ARBA" id="ARBA00022650"/>
    </source>
</evidence>
<feature type="binding site" evidence="8">
    <location>
        <position position="87"/>
    </location>
    <ligand>
        <name>substrate</name>
    </ligand>
</feature>
<evidence type="ECO:0000256" key="1">
    <source>
        <dbReference type="ARBA" id="ARBA00022490"/>
    </source>
</evidence>
<dbReference type="CDD" id="cd04242">
    <property type="entry name" value="AAK_G5K_ProB"/>
    <property type="match status" value="1"/>
</dbReference>
<dbReference type="SUPFAM" id="SSF88697">
    <property type="entry name" value="PUA domain-like"/>
    <property type="match status" value="1"/>
</dbReference>
<proteinExistence type="inferred from homology"/>
<dbReference type="Pfam" id="PF00696">
    <property type="entry name" value="AA_kinase"/>
    <property type="match status" value="1"/>
</dbReference>
<dbReference type="PANTHER" id="PTHR43654">
    <property type="entry name" value="GLUTAMATE 5-KINASE"/>
    <property type="match status" value="1"/>
</dbReference>
<comment type="pathway">
    <text evidence="8">Amino-acid biosynthesis; L-proline biosynthesis; L-glutamate 5-semialdehyde from L-glutamate: step 1/2.</text>
</comment>
<name>A0A0E3LKM4_METBA</name>
<sequence length="406" mass="44495">MEIRIAAVTNFSCIPKIFYEALLLTDRNEFLNDINKIVIKIGTSSLTKQNCDSTKENCSIDPTFIENIAAQVSELRKLGKEVIVVSSGAIGVGLYELGIAPKPREIPIRQAAAAVGQSILMQYWSEAFSKHGIKVAQILLTYEFYSDRVSYLNLRNSISTLLEYGVVPIINENDCTCTNEIEAIFGDNDKLSAMVASKIDADLLIILSDIDGLFDKNPKIHEDARLISLVEKITPEIESYGGDPTSFKGVGGMRTKIKAAKICSMAGCYVLIANSEIEDVLLKVLSGKEIGTLFLAERHIQKNRARWIILSRASGTIRVDAGAKAAVLGKNSLLSAGVVDVEGNFDRGDVVRLECEGRVFAKGITDYTSEELMKIKGAHTDEIEGILGYNNYSNVIKKENIGIMEN</sequence>
<dbReference type="InterPro" id="IPR001048">
    <property type="entry name" value="Asp/Glu/Uridylate_kinase"/>
</dbReference>
<comment type="function">
    <text evidence="8">Catalyzes the transfer of a phosphate group to glutamate to form L-glutamate 5-phosphate.</text>
</comment>
<dbReference type="PIRSF" id="PIRSF000729">
    <property type="entry name" value="GK"/>
    <property type="match status" value="1"/>
</dbReference>
<dbReference type="InterPro" id="IPR015947">
    <property type="entry name" value="PUA-like_sf"/>
</dbReference>
<dbReference type="InterPro" id="IPR011529">
    <property type="entry name" value="Glu_5kinase"/>
</dbReference>
<dbReference type="GO" id="GO:0055129">
    <property type="term" value="P:L-proline biosynthetic process"/>
    <property type="evidence" value="ECO:0007669"/>
    <property type="project" value="UniProtKB-UniRule"/>
</dbReference>
<feature type="binding site" evidence="8">
    <location>
        <begin position="208"/>
        <end position="209"/>
    </location>
    <ligand>
        <name>ATP</name>
        <dbReference type="ChEBI" id="CHEBI:30616"/>
    </ligand>
</feature>
<dbReference type="InterPro" id="IPR041739">
    <property type="entry name" value="G5K_ProB"/>
</dbReference>
<evidence type="ECO:0000259" key="9">
    <source>
        <dbReference type="SMART" id="SM00359"/>
    </source>
</evidence>
<dbReference type="PATRIC" id="fig|1434109.4.peg.628"/>
<keyword evidence="5 8" id="KW-0547">Nucleotide-binding</keyword>
<dbReference type="SMART" id="SM00359">
    <property type="entry name" value="PUA"/>
    <property type="match status" value="1"/>
</dbReference>
<dbReference type="PROSITE" id="PS50890">
    <property type="entry name" value="PUA"/>
    <property type="match status" value="1"/>
</dbReference>
<dbReference type="Pfam" id="PF01472">
    <property type="entry name" value="PUA"/>
    <property type="match status" value="1"/>
</dbReference>
<evidence type="ECO:0000313" key="11">
    <source>
        <dbReference type="Proteomes" id="UP000033038"/>
    </source>
</evidence>
<dbReference type="AlphaFoldDB" id="A0A0E3LKM4"/>
<accession>A0A0E3LKM4</accession>
<protein>
    <recommendedName>
        <fullName evidence="8">Glutamate 5-kinase</fullName>
        <ecNumber evidence="8">2.7.2.11</ecNumber>
    </recommendedName>
    <alternativeName>
        <fullName evidence="8">Gamma-glutamyl kinase</fullName>
        <shortName evidence="8">GK</shortName>
    </alternativeName>
</protein>
<dbReference type="KEGG" id="mbw:MSBRW_0523"/>
<dbReference type="InterPro" id="IPR036393">
    <property type="entry name" value="AceGlu_kinase-like_sf"/>
</dbReference>